<dbReference type="GO" id="GO:0018551">
    <property type="term" value="F:dissimilatory sulfite reductase (NADH) activity"/>
    <property type="evidence" value="ECO:0007669"/>
    <property type="project" value="InterPro"/>
</dbReference>
<keyword evidence="4" id="KW-0411">Iron-sulfur</keyword>
<evidence type="ECO:0000256" key="2">
    <source>
        <dbReference type="ARBA" id="ARBA00022723"/>
    </source>
</evidence>
<name>A0AAU6PH11_9GAMM</name>
<dbReference type="Gene3D" id="3.30.413.10">
    <property type="entry name" value="Sulfite Reductase Hemoprotein, domain 1"/>
    <property type="match status" value="1"/>
</dbReference>
<dbReference type="InterPro" id="IPR011806">
    <property type="entry name" value="DsrA"/>
</dbReference>
<dbReference type="InterPro" id="IPR045854">
    <property type="entry name" value="NO2/SO3_Rdtase_4Fe4S_sf"/>
</dbReference>
<feature type="domain" description="Nitrite/sulphite reductase 4Fe-4S" evidence="5">
    <location>
        <begin position="177"/>
        <end position="410"/>
    </location>
</feature>
<evidence type="ECO:0000256" key="1">
    <source>
        <dbReference type="ARBA" id="ARBA00022485"/>
    </source>
</evidence>
<dbReference type="SUPFAM" id="SSF55124">
    <property type="entry name" value="Nitrite/Sulfite reductase N-terminal domain-like"/>
    <property type="match status" value="1"/>
</dbReference>
<dbReference type="NCBIfam" id="TIGR02064">
    <property type="entry name" value="dsrA"/>
    <property type="match status" value="1"/>
</dbReference>
<sequence length="446" mass="49245">MGNLLKTIGEIKMAKELYNTPNLDELENGPWPSFVTGLKRLAQDDHAGASMVRDVLATLETSYVTKKGYWKGGTVGVVGYGGGVIPRFNELKDENGDYKFKDAAEFHTLRIQPPAGMHYTSTLLRDMCDMFVDNGGSGLIAFHGQSGDIMMQGATEETTQTIFNELNDYGFDMGGAGPAVRTGMSCVGASRCEMSNTNEQAALRTLVNAFLDDMHRPALPYKMKFKVSGCANDCMNSIERSDFSTIGTWRDDIKINQDAWKAMVADKGMDYVVDNITSRCPTQAMKVESDTSLTIDNKNCVKCMHCLNVTSPLTHKYISDAAEGAILATGDDKGVTICMGGKRTLKIGDLFGTVVVPFMKLETEDDYEAIEELAGEVIDFFAENALEHERTGEMIERIGIVNFMEGIGLDVNPNMVDSPRYMSYVRMDKWDEEATKWFENKAEANA</sequence>
<dbReference type="Pfam" id="PF01077">
    <property type="entry name" value="NIR_SIR"/>
    <property type="match status" value="1"/>
</dbReference>
<dbReference type="Gene3D" id="6.10.140.1420">
    <property type="match status" value="1"/>
</dbReference>
<dbReference type="InterPro" id="IPR036136">
    <property type="entry name" value="Nit/Sulf_reduc_fer-like_dom_sf"/>
</dbReference>
<gene>
    <name evidence="6" type="primary">dsvA</name>
    <name evidence="6" type="ORF">Ctma_1019</name>
</gene>
<keyword evidence="1" id="KW-0004">4Fe-4S</keyword>
<accession>A0AAU6PH11</accession>
<keyword evidence="2" id="KW-0479">Metal-binding</keyword>
<dbReference type="InterPro" id="IPR006067">
    <property type="entry name" value="NO2/SO3_Rdtase_4Fe4S_dom"/>
</dbReference>
<proteinExistence type="predicted"/>
<reference evidence="6" key="1">
    <citation type="submission" date="2023-10" db="EMBL/GenBank/DDBJ databases">
        <title>The first scallop-associated chemosynthetic bacterial symbiont.</title>
        <authorList>
            <person name="Lin Y.-T."/>
            <person name="Sun J."/>
            <person name="Ip J.C.-H."/>
            <person name="He X."/>
            <person name="Gao Z.-M."/>
            <person name="Perez M."/>
            <person name="Xu T."/>
            <person name="Qian P.-Y."/>
            <person name="Qiu J.-W."/>
        </authorList>
    </citation>
    <scope>NUCLEOTIDE SEQUENCE</scope>
    <source>
        <strain evidence="6">Gill1</strain>
    </source>
</reference>
<evidence type="ECO:0000259" key="5">
    <source>
        <dbReference type="Pfam" id="PF01077"/>
    </source>
</evidence>
<dbReference type="GO" id="GO:0020037">
    <property type="term" value="F:heme binding"/>
    <property type="evidence" value="ECO:0007669"/>
    <property type="project" value="InterPro"/>
</dbReference>
<evidence type="ECO:0000256" key="4">
    <source>
        <dbReference type="ARBA" id="ARBA00023014"/>
    </source>
</evidence>
<protein>
    <submittedName>
        <fullName evidence="6">Sulfite reductase, dissimilatory-type subunit alpha</fullName>
    </submittedName>
</protein>
<dbReference type="GO" id="GO:0046872">
    <property type="term" value="F:metal ion binding"/>
    <property type="evidence" value="ECO:0007669"/>
    <property type="project" value="UniProtKB-KW"/>
</dbReference>
<dbReference type="EMBL" id="CP138327">
    <property type="protein sequence ID" value="WXU00306.1"/>
    <property type="molecule type" value="Genomic_DNA"/>
</dbReference>
<dbReference type="SUPFAM" id="SSF56014">
    <property type="entry name" value="Nitrite and sulphite reductase 4Fe-4S domain-like"/>
    <property type="match status" value="1"/>
</dbReference>
<evidence type="ECO:0000256" key="3">
    <source>
        <dbReference type="ARBA" id="ARBA00023004"/>
    </source>
</evidence>
<dbReference type="Gene3D" id="3.30.70.2500">
    <property type="match status" value="1"/>
</dbReference>
<dbReference type="Gene3D" id="3.30.70.20">
    <property type="match status" value="1"/>
</dbReference>
<dbReference type="SUPFAM" id="SSF54862">
    <property type="entry name" value="4Fe-4S ferredoxins"/>
    <property type="match status" value="1"/>
</dbReference>
<keyword evidence="3" id="KW-0408">Iron</keyword>
<organism evidence="6">
    <name type="scientific">Catillopecten margaritatus gill symbiont</name>
    <dbReference type="NCBI Taxonomy" id="3083288"/>
    <lineage>
        <taxon>Bacteria</taxon>
        <taxon>Pseudomonadati</taxon>
        <taxon>Pseudomonadota</taxon>
        <taxon>Gammaproteobacteria</taxon>
        <taxon>sulfur-oxidizing symbionts</taxon>
    </lineage>
</organism>
<dbReference type="GO" id="GO:0051539">
    <property type="term" value="F:4 iron, 4 sulfur cluster binding"/>
    <property type="evidence" value="ECO:0007669"/>
    <property type="project" value="UniProtKB-KW"/>
</dbReference>
<evidence type="ECO:0000313" key="6">
    <source>
        <dbReference type="EMBL" id="WXU00306.1"/>
    </source>
</evidence>
<dbReference type="AlphaFoldDB" id="A0AAU6PH11"/>